<protein>
    <submittedName>
        <fullName evidence="1">Uncharacterized protein</fullName>
    </submittedName>
</protein>
<keyword evidence="2" id="KW-1185">Reference proteome</keyword>
<accession>A0A8T0GQI5</accession>
<dbReference type="EMBL" id="CM026430">
    <property type="protein sequence ID" value="KAG0560837.1"/>
    <property type="molecule type" value="Genomic_DNA"/>
</dbReference>
<comment type="caution">
    <text evidence="1">The sequence shown here is derived from an EMBL/GenBank/DDBJ whole genome shotgun (WGS) entry which is preliminary data.</text>
</comment>
<proteinExistence type="predicted"/>
<sequence>MDSCHAQERCLGWSGDPTKAKNISALDIIYRNDLHLIQKENPEAEIQFRSLSPPLRLRITWLMSSSYQVDELLSQKAHQVMRRACTGVEWHCRLPLIFIVYLD</sequence>
<reference evidence="1" key="1">
    <citation type="submission" date="2020-06" db="EMBL/GenBank/DDBJ databases">
        <title>WGS assembly of Ceratodon purpureus strain R40.</title>
        <authorList>
            <person name="Carey S.B."/>
            <person name="Jenkins J."/>
            <person name="Shu S."/>
            <person name="Lovell J.T."/>
            <person name="Sreedasyam A."/>
            <person name="Maumus F."/>
            <person name="Tiley G.P."/>
            <person name="Fernandez-Pozo N."/>
            <person name="Barry K."/>
            <person name="Chen C."/>
            <person name="Wang M."/>
            <person name="Lipzen A."/>
            <person name="Daum C."/>
            <person name="Saski C.A."/>
            <person name="Payton A.C."/>
            <person name="Mcbreen J.C."/>
            <person name="Conrad R.E."/>
            <person name="Kollar L.M."/>
            <person name="Olsson S."/>
            <person name="Huttunen S."/>
            <person name="Landis J.B."/>
            <person name="Wickett N.J."/>
            <person name="Johnson M.G."/>
            <person name="Rensing S.A."/>
            <person name="Grimwood J."/>
            <person name="Schmutz J."/>
            <person name="Mcdaniel S.F."/>
        </authorList>
    </citation>
    <scope>NUCLEOTIDE SEQUENCE</scope>
    <source>
        <strain evidence="1">R40</strain>
    </source>
</reference>
<name>A0A8T0GQI5_CERPU</name>
<gene>
    <name evidence="1" type="ORF">KC19_9G017500</name>
</gene>
<evidence type="ECO:0000313" key="1">
    <source>
        <dbReference type="EMBL" id="KAG0560837.1"/>
    </source>
</evidence>
<dbReference type="Proteomes" id="UP000822688">
    <property type="component" value="Chromosome 9"/>
</dbReference>
<dbReference type="AlphaFoldDB" id="A0A8T0GQI5"/>
<organism evidence="1 2">
    <name type="scientific">Ceratodon purpureus</name>
    <name type="common">Fire moss</name>
    <name type="synonym">Dicranum purpureum</name>
    <dbReference type="NCBI Taxonomy" id="3225"/>
    <lineage>
        <taxon>Eukaryota</taxon>
        <taxon>Viridiplantae</taxon>
        <taxon>Streptophyta</taxon>
        <taxon>Embryophyta</taxon>
        <taxon>Bryophyta</taxon>
        <taxon>Bryophytina</taxon>
        <taxon>Bryopsida</taxon>
        <taxon>Dicranidae</taxon>
        <taxon>Pseudoditrichales</taxon>
        <taxon>Ditrichaceae</taxon>
        <taxon>Ceratodon</taxon>
    </lineage>
</organism>
<evidence type="ECO:0000313" key="2">
    <source>
        <dbReference type="Proteomes" id="UP000822688"/>
    </source>
</evidence>